<evidence type="ECO:0000313" key="1">
    <source>
        <dbReference type="EMBL" id="CAH2293732.1"/>
    </source>
</evidence>
<reference evidence="1" key="1">
    <citation type="submission" date="2022-03" db="EMBL/GenBank/DDBJ databases">
        <authorList>
            <person name="Alioto T."/>
            <person name="Alioto T."/>
            <person name="Gomez Garrido J."/>
        </authorList>
    </citation>
    <scope>NUCLEOTIDE SEQUENCE</scope>
</reference>
<dbReference type="EMBL" id="OW240916">
    <property type="protein sequence ID" value="CAH2293732.1"/>
    <property type="molecule type" value="Genomic_DNA"/>
</dbReference>
<keyword evidence="2" id="KW-1185">Reference proteome</keyword>
<accession>A0AAD1W9D0</accession>
<dbReference type="Proteomes" id="UP001295444">
    <property type="component" value="Chromosome 05"/>
</dbReference>
<dbReference type="AlphaFoldDB" id="A0AAD1W9D0"/>
<protein>
    <submittedName>
        <fullName evidence="1">Uncharacterized protein</fullName>
    </submittedName>
</protein>
<gene>
    <name evidence="1" type="ORF">PECUL_23A027281</name>
</gene>
<name>A0AAD1W9D0_PELCU</name>
<sequence>MNEDGGKDRFPLLQHFMVSKEVDFSHNLKSGFEDHLSQIIQWFEEYFQEDDINKFAWIQDPFRVKAPSEFTSTEEESLELYCYNTLKVKFGSMELTDFGFS</sequence>
<evidence type="ECO:0000313" key="2">
    <source>
        <dbReference type="Proteomes" id="UP001295444"/>
    </source>
</evidence>
<organism evidence="1 2">
    <name type="scientific">Pelobates cultripes</name>
    <name type="common">Western spadefoot toad</name>
    <dbReference type="NCBI Taxonomy" id="61616"/>
    <lineage>
        <taxon>Eukaryota</taxon>
        <taxon>Metazoa</taxon>
        <taxon>Chordata</taxon>
        <taxon>Craniata</taxon>
        <taxon>Vertebrata</taxon>
        <taxon>Euteleostomi</taxon>
        <taxon>Amphibia</taxon>
        <taxon>Batrachia</taxon>
        <taxon>Anura</taxon>
        <taxon>Pelobatoidea</taxon>
        <taxon>Pelobatidae</taxon>
        <taxon>Pelobates</taxon>
    </lineage>
</organism>
<feature type="non-terminal residue" evidence="1">
    <location>
        <position position="101"/>
    </location>
</feature>
<proteinExistence type="predicted"/>